<keyword evidence="5 7" id="KW-1133">Transmembrane helix</keyword>
<feature type="transmembrane region" description="Helical" evidence="7">
    <location>
        <begin position="61"/>
        <end position="85"/>
    </location>
</feature>
<accession>A0AB73T4Q1</accession>
<dbReference type="GO" id="GO:0042910">
    <property type="term" value="F:xenobiotic transmembrane transporter activity"/>
    <property type="evidence" value="ECO:0007669"/>
    <property type="project" value="InterPro"/>
</dbReference>
<evidence type="ECO:0000256" key="2">
    <source>
        <dbReference type="ARBA" id="ARBA00022448"/>
    </source>
</evidence>
<evidence type="ECO:0000256" key="7">
    <source>
        <dbReference type="SAM" id="Phobius"/>
    </source>
</evidence>
<gene>
    <name evidence="8" type="ORF">C7383_10565</name>
</gene>
<evidence type="ECO:0000256" key="5">
    <source>
        <dbReference type="ARBA" id="ARBA00022989"/>
    </source>
</evidence>
<comment type="subcellular location">
    <subcellularLocation>
        <location evidence="1">Cell membrane</location>
        <topology evidence="1">Multi-pass membrane protein</topology>
    </subcellularLocation>
</comment>
<feature type="transmembrane region" description="Helical" evidence="7">
    <location>
        <begin position="20"/>
        <end position="41"/>
    </location>
</feature>
<feature type="transmembrane region" description="Helical" evidence="7">
    <location>
        <begin position="149"/>
        <end position="166"/>
    </location>
</feature>
<dbReference type="InterPro" id="IPR002528">
    <property type="entry name" value="MATE_fam"/>
</dbReference>
<dbReference type="PANTHER" id="PTHR43549">
    <property type="entry name" value="MULTIDRUG RESISTANCE PROTEIN YPNP-RELATED"/>
    <property type="match status" value="1"/>
</dbReference>
<evidence type="ECO:0000256" key="4">
    <source>
        <dbReference type="ARBA" id="ARBA00022692"/>
    </source>
</evidence>
<dbReference type="InterPro" id="IPR048279">
    <property type="entry name" value="MdtK-like"/>
</dbReference>
<keyword evidence="6 7" id="KW-0472">Membrane</keyword>
<feature type="transmembrane region" description="Helical" evidence="7">
    <location>
        <begin position="367"/>
        <end position="385"/>
    </location>
</feature>
<name>A0AB73T4Q1_9FIRM</name>
<organism evidence="8 9">
    <name type="scientific">Murimonas intestini</name>
    <dbReference type="NCBI Taxonomy" id="1337051"/>
    <lineage>
        <taxon>Bacteria</taxon>
        <taxon>Bacillati</taxon>
        <taxon>Bacillota</taxon>
        <taxon>Clostridia</taxon>
        <taxon>Lachnospirales</taxon>
        <taxon>Lachnospiraceae</taxon>
        <taxon>Murimonas</taxon>
    </lineage>
</organism>
<feature type="transmembrane region" description="Helical" evidence="7">
    <location>
        <begin position="397"/>
        <end position="421"/>
    </location>
</feature>
<dbReference type="RefSeq" id="WP_109626098.1">
    <property type="nucleotide sequence ID" value="NZ_JANKBI010000003.1"/>
</dbReference>
<feature type="transmembrane region" description="Helical" evidence="7">
    <location>
        <begin position="433"/>
        <end position="452"/>
    </location>
</feature>
<dbReference type="NCBIfam" id="TIGR00797">
    <property type="entry name" value="matE"/>
    <property type="match status" value="1"/>
</dbReference>
<comment type="caution">
    <text evidence="8">The sequence shown here is derived from an EMBL/GenBank/DDBJ whole genome shotgun (WGS) entry which is preliminary data.</text>
</comment>
<dbReference type="EMBL" id="QGGY01000005">
    <property type="protein sequence ID" value="PWJ76031.1"/>
    <property type="molecule type" value="Genomic_DNA"/>
</dbReference>
<keyword evidence="9" id="KW-1185">Reference proteome</keyword>
<evidence type="ECO:0000256" key="3">
    <source>
        <dbReference type="ARBA" id="ARBA00022475"/>
    </source>
</evidence>
<proteinExistence type="predicted"/>
<evidence type="ECO:0000256" key="6">
    <source>
        <dbReference type="ARBA" id="ARBA00023136"/>
    </source>
</evidence>
<dbReference type="GO" id="GO:0005886">
    <property type="term" value="C:plasma membrane"/>
    <property type="evidence" value="ECO:0007669"/>
    <property type="project" value="UniProtKB-SubCell"/>
</dbReference>
<dbReference type="Proteomes" id="UP000245412">
    <property type="component" value="Unassembled WGS sequence"/>
</dbReference>
<dbReference type="PIRSF" id="PIRSF006603">
    <property type="entry name" value="DinF"/>
    <property type="match status" value="1"/>
</dbReference>
<feature type="transmembrane region" description="Helical" evidence="7">
    <location>
        <begin position="334"/>
        <end position="361"/>
    </location>
</feature>
<feature type="transmembrane region" description="Helical" evidence="7">
    <location>
        <begin position="106"/>
        <end position="129"/>
    </location>
</feature>
<evidence type="ECO:0000313" key="8">
    <source>
        <dbReference type="EMBL" id="PWJ76031.1"/>
    </source>
</evidence>
<dbReference type="PANTHER" id="PTHR43549:SF3">
    <property type="entry name" value="MULTIDRUG RESISTANCE PROTEIN YPNP-RELATED"/>
    <property type="match status" value="1"/>
</dbReference>
<dbReference type="AlphaFoldDB" id="A0AB73T4Q1"/>
<evidence type="ECO:0000313" key="9">
    <source>
        <dbReference type="Proteomes" id="UP000245412"/>
    </source>
</evidence>
<dbReference type="Pfam" id="PF01554">
    <property type="entry name" value="MatE"/>
    <property type="match status" value="2"/>
</dbReference>
<evidence type="ECO:0000256" key="1">
    <source>
        <dbReference type="ARBA" id="ARBA00004651"/>
    </source>
</evidence>
<feature type="transmembrane region" description="Helical" evidence="7">
    <location>
        <begin position="255"/>
        <end position="280"/>
    </location>
</feature>
<feature type="transmembrane region" description="Helical" evidence="7">
    <location>
        <begin position="178"/>
        <end position="201"/>
    </location>
</feature>
<dbReference type="InterPro" id="IPR052031">
    <property type="entry name" value="Membrane_Transporter-Flippase"/>
</dbReference>
<feature type="transmembrane region" description="Helical" evidence="7">
    <location>
        <begin position="213"/>
        <end position="234"/>
    </location>
</feature>
<sequence>MEKQGTMEMNKMGVMPVKRLMLTMGVPMILSMVLQAFYNIVDSYFVSSMKDTAEIAGRGEYGVTALTLAFPVQMLMIAVGVGTGVGINALLSKSLGEGNREKASKVAGNAIFLGICTYIVFMLAGVFGIDAYMHTQTSDPVVLQMGSSYLRICMVLSFGVIMFMIYEKLLQAAGRTVLSTIAQVAGAVTNIVLDPILIFGYLGFPAMGIEGAAYATVIGQFVSLVLGAVFQHTLNRDVNSGIRYLIPEKKIIGEIYKVGIPAIIMQALMSFMTYGINIIFGRVSVAAVTAYGVYYKIQQFVFFAAFGLNNALIPIIGFNYGMQDKRRVKDGIRYGLIYTLVIMLAGAVLLQVSAAGLAGIFSLSDETYQLCIKAIRIITLGYLFVGANITYQGIFQAFGQGVSSLIISLIRLVVVALPLAYLFTTLENAQDMIWWAFPIAEGCALAAALILMKKIAEKKLDGMKETHHAGRAEGIPA</sequence>
<protein>
    <submittedName>
        <fullName evidence="8">MATE family efflux protein</fullName>
    </submittedName>
</protein>
<dbReference type="GO" id="GO:0015297">
    <property type="term" value="F:antiporter activity"/>
    <property type="evidence" value="ECO:0007669"/>
    <property type="project" value="InterPro"/>
</dbReference>
<keyword evidence="4 7" id="KW-0812">Transmembrane</keyword>
<keyword evidence="2" id="KW-0813">Transport</keyword>
<keyword evidence="3" id="KW-1003">Cell membrane</keyword>
<feature type="transmembrane region" description="Helical" evidence="7">
    <location>
        <begin position="300"/>
        <end position="322"/>
    </location>
</feature>
<reference evidence="8 9" key="1">
    <citation type="submission" date="2018-05" db="EMBL/GenBank/DDBJ databases">
        <authorList>
            <person name="Goeker M."/>
            <person name="Huntemann M."/>
            <person name="Clum A."/>
            <person name="Pillay M."/>
            <person name="Palaniappan K."/>
            <person name="Varghese N."/>
            <person name="Mikhailova N."/>
            <person name="Stamatis D."/>
            <person name="Reddy T."/>
            <person name="Daum C."/>
            <person name="Shapiro N."/>
            <person name="Ivanova N."/>
            <person name="Kyrpides N."/>
            <person name="Woyke T."/>
        </authorList>
    </citation>
    <scope>NUCLEOTIDE SEQUENCE [LARGE SCALE GENOMIC DNA]</scope>
    <source>
        <strain evidence="8 9">DSM 26524</strain>
    </source>
</reference>